<reference evidence="2" key="1">
    <citation type="submission" date="2020-08" db="EMBL/GenBank/DDBJ databases">
        <title>Genome public.</title>
        <authorList>
            <person name="Liu C."/>
            <person name="Sun Q."/>
        </authorList>
    </citation>
    <scope>NUCLEOTIDE SEQUENCE</scope>
    <source>
        <strain evidence="2">NSJ-15</strain>
    </source>
</reference>
<evidence type="ECO:0000313" key="2">
    <source>
        <dbReference type="EMBL" id="MBC8609898.1"/>
    </source>
</evidence>
<keyword evidence="3" id="KW-1185">Reference proteome</keyword>
<name>A0A8J6TTK4_9FIRM</name>
<proteinExistence type="predicted"/>
<comment type="caution">
    <text evidence="2">The sequence shown here is derived from an EMBL/GenBank/DDBJ whole genome shotgun (WGS) entry which is preliminary data.</text>
</comment>
<dbReference type="InterPro" id="IPR014710">
    <property type="entry name" value="RmlC-like_jellyroll"/>
</dbReference>
<dbReference type="AlphaFoldDB" id="A0A8J6TTK4"/>
<dbReference type="InterPro" id="IPR013096">
    <property type="entry name" value="Cupin_2"/>
</dbReference>
<dbReference type="InterPro" id="IPR011051">
    <property type="entry name" value="RmlC_Cupin_sf"/>
</dbReference>
<dbReference type="CDD" id="cd02230">
    <property type="entry name" value="cupin_HP0902-like"/>
    <property type="match status" value="1"/>
</dbReference>
<dbReference type="RefSeq" id="WP_093988317.1">
    <property type="nucleotide sequence ID" value="NZ_FYDD01000003.1"/>
</dbReference>
<evidence type="ECO:0000259" key="1">
    <source>
        <dbReference type="Pfam" id="PF07883"/>
    </source>
</evidence>
<protein>
    <submittedName>
        <fullName evidence="2">Cupin domain-containing protein</fullName>
    </submittedName>
</protein>
<dbReference type="Proteomes" id="UP000632659">
    <property type="component" value="Unassembled WGS sequence"/>
</dbReference>
<dbReference type="EMBL" id="JACRTL010000001">
    <property type="protein sequence ID" value="MBC8609898.1"/>
    <property type="molecule type" value="Genomic_DNA"/>
</dbReference>
<dbReference type="PANTHER" id="PTHR37694:SF1">
    <property type="entry name" value="SLR8022 PROTEIN"/>
    <property type="match status" value="1"/>
</dbReference>
<dbReference type="OrthoDB" id="9793184at2"/>
<sequence>MEQLIKNIAHATILPLAEEVSYQPGQIVSKTLSQNRHHSLTLFAFDKGEEISTHESSGDAMILALDGTGKITIDSTEYLLNAGETIIMPAQKPHAVFAEERFKMFLIVMFPESN</sequence>
<dbReference type="Pfam" id="PF07883">
    <property type="entry name" value="Cupin_2"/>
    <property type="match status" value="1"/>
</dbReference>
<dbReference type="PANTHER" id="PTHR37694">
    <property type="entry name" value="SLR8022 PROTEIN"/>
    <property type="match status" value="1"/>
</dbReference>
<dbReference type="SUPFAM" id="SSF51182">
    <property type="entry name" value="RmlC-like cupins"/>
    <property type="match status" value="1"/>
</dbReference>
<evidence type="ECO:0000313" key="3">
    <source>
        <dbReference type="Proteomes" id="UP000632659"/>
    </source>
</evidence>
<feature type="domain" description="Cupin type-2" evidence="1">
    <location>
        <begin position="42"/>
        <end position="104"/>
    </location>
</feature>
<dbReference type="Gene3D" id="2.60.120.10">
    <property type="entry name" value="Jelly Rolls"/>
    <property type="match status" value="1"/>
</dbReference>
<accession>A0A8J6TTK4</accession>
<gene>
    <name evidence="2" type="ORF">H8702_02030</name>
</gene>
<organism evidence="2 3">
    <name type="scientific">Massiliimalia timonensis</name>
    <dbReference type="NCBI Taxonomy" id="1987501"/>
    <lineage>
        <taxon>Bacteria</taxon>
        <taxon>Bacillati</taxon>
        <taxon>Bacillota</taxon>
        <taxon>Clostridia</taxon>
        <taxon>Eubacteriales</taxon>
        <taxon>Oscillospiraceae</taxon>
        <taxon>Massiliimalia</taxon>
    </lineage>
</organism>